<sequence length="57" mass="6206">MGKEEIGKLANSLSTQHTAMHQASLYGTGYFLLSSDSELGTFSPVLSTRNLRILMMA</sequence>
<keyword evidence="2" id="KW-1185">Reference proteome</keyword>
<protein>
    <submittedName>
        <fullName evidence="1">Uncharacterized protein</fullName>
    </submittedName>
</protein>
<name>A0ACD5GN40_9CYAN</name>
<dbReference type="Proteomes" id="UP000095472">
    <property type="component" value="Chromosome"/>
</dbReference>
<evidence type="ECO:0000313" key="2">
    <source>
        <dbReference type="Proteomes" id="UP000095472"/>
    </source>
</evidence>
<reference evidence="1 2" key="1">
    <citation type="journal article" date="2016" name="Genome Announc.">
        <title>Draft Genome Sequence of the Thermotolerant Cyanobacterium Desertifilum sp. IPPAS B-1220.</title>
        <authorList>
            <person name="Mironov K.S."/>
            <person name="Sinetova M.A."/>
            <person name="Bolatkhan K."/>
            <person name="Zayadan B.K."/>
            <person name="Ustinova V.V."/>
            <person name="Kupriyanova E.V."/>
            <person name="Skrypnik A.N."/>
            <person name="Gogoleva N.E."/>
            <person name="Gogolev Y.V."/>
            <person name="Los D.A."/>
        </authorList>
    </citation>
    <scope>NUCLEOTIDE SEQUENCE [LARGE SCALE GENOMIC DNA]</scope>
    <source>
        <strain evidence="1 2">IPPAS B-1220</strain>
    </source>
</reference>
<proteinExistence type="predicted"/>
<organism evidence="1 2">
    <name type="scientific">Desertifilum tharense IPPAS B-1220</name>
    <dbReference type="NCBI Taxonomy" id="1781255"/>
    <lineage>
        <taxon>Bacteria</taxon>
        <taxon>Bacillati</taxon>
        <taxon>Cyanobacteriota</taxon>
        <taxon>Cyanophyceae</taxon>
        <taxon>Desertifilales</taxon>
        <taxon>Desertifilaceae</taxon>
        <taxon>Desertifilum</taxon>
    </lineage>
</organism>
<accession>A0ACD5GN40</accession>
<dbReference type="EMBL" id="CP182909">
    <property type="protein sequence ID" value="XPM62190.1"/>
    <property type="molecule type" value="Genomic_DNA"/>
</dbReference>
<evidence type="ECO:0000313" key="1">
    <source>
        <dbReference type="EMBL" id="XPM62190.1"/>
    </source>
</evidence>
<gene>
    <name evidence="1" type="ORF">BH720_020370</name>
</gene>